<dbReference type="PRINTS" id="PR00359">
    <property type="entry name" value="BP450"/>
</dbReference>
<evidence type="ECO:0000313" key="3">
    <source>
        <dbReference type="Proteomes" id="UP001595908"/>
    </source>
</evidence>
<dbReference type="RefSeq" id="WP_051709562.1">
    <property type="nucleotide sequence ID" value="NZ_JBHSJE010000009.1"/>
</dbReference>
<dbReference type="SUPFAM" id="SSF48264">
    <property type="entry name" value="Cytochrome P450"/>
    <property type="match status" value="1"/>
</dbReference>
<reference evidence="3" key="1">
    <citation type="journal article" date="2019" name="Int. J. Syst. Evol. Microbiol.">
        <title>The Global Catalogue of Microorganisms (GCM) 10K type strain sequencing project: providing services to taxonomists for standard genome sequencing and annotation.</title>
        <authorList>
            <consortium name="The Broad Institute Genomics Platform"/>
            <consortium name="The Broad Institute Genome Sequencing Center for Infectious Disease"/>
            <person name="Wu L."/>
            <person name="Ma J."/>
        </authorList>
    </citation>
    <scope>NUCLEOTIDE SEQUENCE [LARGE SCALE GENOMIC DNA]</scope>
    <source>
        <strain evidence="3">ICMP 257</strain>
    </source>
</reference>
<name>A0ABV9VHW5_STRAZ</name>
<dbReference type="EMBL" id="JBHSJE010000009">
    <property type="protein sequence ID" value="MFC4982006.1"/>
    <property type="molecule type" value="Genomic_DNA"/>
</dbReference>
<proteinExistence type="inferred from homology"/>
<protein>
    <submittedName>
        <fullName evidence="2">Cytochrome P450</fullName>
    </submittedName>
</protein>
<dbReference type="GeneID" id="31234633"/>
<dbReference type="Proteomes" id="UP001595908">
    <property type="component" value="Unassembled WGS sequence"/>
</dbReference>
<accession>A0ABV9VHW5</accession>
<sequence length="435" mass="46260">MTPPATGTSAGTAPSPLEPLALYGAGFAADPHGHYRRLRAQGPLARVRIAPDVEALLVTDYHAALDLLRDTETFTKDPRAWQAGVPADSPVLPVLGHRPTALFTDGAVHARYRDAINDTLALIEPHLLRAEVARVAQRLIAAFSATGTGDLIAQYARRLPLHVFTASFGVAPEDTERVVRGTAGMMDSAEDATAAYDDLVGVVSTLVAERRRRPGRDLTTYLLAHPAGLDDDEAVRQITLIMSAGHDPTTNLIGNALLRMLSDTRYGGSLHGGAMTAREAVDDVLWRDPPLANMGAHFPRHDTEFHGVPLRSGQLVLVSFAAANTQSPPSVPDPAVRSGDGAHLAWSTGPHRCPARQPALLMATTAIEQLTSQLCDLELAVEPGALVWRPGPFHRAPAHIPVRFTPLDTLHETDGAGAPEVADHVPARVGGTPNG</sequence>
<comment type="similarity">
    <text evidence="1">Belongs to the cytochrome P450 family.</text>
</comment>
<dbReference type="PANTHER" id="PTHR46696:SF1">
    <property type="entry name" value="CYTOCHROME P450 YJIB-RELATED"/>
    <property type="match status" value="1"/>
</dbReference>
<gene>
    <name evidence="2" type="ORF">ACFPL4_27310</name>
</gene>
<keyword evidence="3" id="KW-1185">Reference proteome</keyword>
<dbReference type="InterPro" id="IPR036396">
    <property type="entry name" value="Cyt_P450_sf"/>
</dbReference>
<dbReference type="Gene3D" id="1.10.630.10">
    <property type="entry name" value="Cytochrome P450"/>
    <property type="match status" value="1"/>
</dbReference>
<evidence type="ECO:0000256" key="1">
    <source>
        <dbReference type="ARBA" id="ARBA00010617"/>
    </source>
</evidence>
<comment type="caution">
    <text evidence="2">The sequence shown here is derived from an EMBL/GenBank/DDBJ whole genome shotgun (WGS) entry which is preliminary data.</text>
</comment>
<dbReference type="InterPro" id="IPR002397">
    <property type="entry name" value="Cyt_P450_B"/>
</dbReference>
<evidence type="ECO:0000313" key="2">
    <source>
        <dbReference type="EMBL" id="MFC4982006.1"/>
    </source>
</evidence>
<organism evidence="2 3">
    <name type="scientific">Streptomyces atroolivaceus</name>
    <dbReference type="NCBI Taxonomy" id="66869"/>
    <lineage>
        <taxon>Bacteria</taxon>
        <taxon>Bacillati</taxon>
        <taxon>Actinomycetota</taxon>
        <taxon>Actinomycetes</taxon>
        <taxon>Kitasatosporales</taxon>
        <taxon>Streptomycetaceae</taxon>
        <taxon>Streptomyces</taxon>
    </lineage>
</organism>
<dbReference type="PANTHER" id="PTHR46696">
    <property type="entry name" value="P450, PUTATIVE (EUROFUNG)-RELATED"/>
    <property type="match status" value="1"/>
</dbReference>